<dbReference type="Pfam" id="PF13378">
    <property type="entry name" value="MR_MLE_C"/>
    <property type="match status" value="1"/>
</dbReference>
<dbReference type="Gene3D" id="3.20.20.120">
    <property type="entry name" value="Enolase-like C-terminal domain"/>
    <property type="match status" value="1"/>
</dbReference>
<evidence type="ECO:0000313" key="5">
    <source>
        <dbReference type="EMBL" id="SVB92206.1"/>
    </source>
</evidence>
<feature type="domain" description="Mandelate racemase/muconate lactonizing enzyme N-terminal" evidence="3">
    <location>
        <begin position="30"/>
        <end position="124"/>
    </location>
</feature>
<dbReference type="InterPro" id="IPR013341">
    <property type="entry name" value="Mandelate_racemase_N_dom"/>
</dbReference>
<evidence type="ECO:0000259" key="3">
    <source>
        <dbReference type="Pfam" id="PF02746"/>
    </source>
</evidence>
<evidence type="ECO:0000256" key="1">
    <source>
        <dbReference type="ARBA" id="ARBA00008031"/>
    </source>
</evidence>
<feature type="domain" description="Enolase C-terminal" evidence="4">
    <location>
        <begin position="145"/>
        <end position="234"/>
    </location>
</feature>
<dbReference type="PANTHER" id="PTHR48080">
    <property type="entry name" value="D-GALACTONATE DEHYDRATASE-RELATED"/>
    <property type="match status" value="1"/>
</dbReference>
<gene>
    <name evidence="5" type="ORF">METZ01_LOCUS245060</name>
</gene>
<keyword evidence="2" id="KW-0479">Metal-binding</keyword>
<evidence type="ECO:0000259" key="4">
    <source>
        <dbReference type="Pfam" id="PF13378"/>
    </source>
</evidence>
<dbReference type="PANTHER" id="PTHR48080:SF3">
    <property type="entry name" value="ENOLASE SUPERFAMILY MEMBER DDB_G0284701"/>
    <property type="match status" value="1"/>
</dbReference>
<dbReference type="GO" id="GO:0046872">
    <property type="term" value="F:metal ion binding"/>
    <property type="evidence" value="ECO:0007669"/>
    <property type="project" value="UniProtKB-KW"/>
</dbReference>
<dbReference type="InterPro" id="IPR029017">
    <property type="entry name" value="Enolase-like_N"/>
</dbReference>
<dbReference type="InterPro" id="IPR034593">
    <property type="entry name" value="DgoD-like"/>
</dbReference>
<dbReference type="AlphaFoldDB" id="A0A382HXZ3"/>
<proteinExistence type="inferred from homology"/>
<dbReference type="InterPro" id="IPR018110">
    <property type="entry name" value="Mandel_Rmase/mucon_lact_enz_CS"/>
</dbReference>
<dbReference type="GO" id="GO:0009063">
    <property type="term" value="P:amino acid catabolic process"/>
    <property type="evidence" value="ECO:0007669"/>
    <property type="project" value="InterPro"/>
</dbReference>
<dbReference type="InterPro" id="IPR029065">
    <property type="entry name" value="Enolase_C-like"/>
</dbReference>
<dbReference type="EMBL" id="UINC01063995">
    <property type="protein sequence ID" value="SVB92206.1"/>
    <property type="molecule type" value="Genomic_DNA"/>
</dbReference>
<name>A0A382HXZ3_9ZZZZ</name>
<dbReference type="Pfam" id="PF02746">
    <property type="entry name" value="MR_MLE_N"/>
    <property type="match status" value="1"/>
</dbReference>
<evidence type="ECO:0008006" key="6">
    <source>
        <dbReference type="Google" id="ProtNLM"/>
    </source>
</evidence>
<reference evidence="5" key="1">
    <citation type="submission" date="2018-05" db="EMBL/GenBank/DDBJ databases">
        <authorList>
            <person name="Lanie J.A."/>
            <person name="Ng W.-L."/>
            <person name="Kazmierczak K.M."/>
            <person name="Andrzejewski T.M."/>
            <person name="Davidsen T.M."/>
            <person name="Wayne K.J."/>
            <person name="Tettelin H."/>
            <person name="Glass J.I."/>
            <person name="Rusch D."/>
            <person name="Podicherti R."/>
            <person name="Tsui H.-C.T."/>
            <person name="Winkler M.E."/>
        </authorList>
    </citation>
    <scope>NUCLEOTIDE SEQUENCE</scope>
</reference>
<dbReference type="InterPro" id="IPR036849">
    <property type="entry name" value="Enolase-like_C_sf"/>
</dbReference>
<accession>A0A382HXZ3</accession>
<dbReference type="PROSITE" id="PS00908">
    <property type="entry name" value="MR_MLE_1"/>
    <property type="match status" value="1"/>
</dbReference>
<dbReference type="SUPFAM" id="SSF51604">
    <property type="entry name" value="Enolase C-terminal domain-like"/>
    <property type="match status" value="1"/>
</dbReference>
<feature type="non-terminal residue" evidence="5">
    <location>
        <position position="237"/>
    </location>
</feature>
<comment type="similarity">
    <text evidence="1">Belongs to the mandelate racemase/muconate lactonizing enzyme family.</text>
</comment>
<organism evidence="5">
    <name type="scientific">marine metagenome</name>
    <dbReference type="NCBI Taxonomy" id="408172"/>
    <lineage>
        <taxon>unclassified sequences</taxon>
        <taxon>metagenomes</taxon>
        <taxon>ecological metagenomes</taxon>
    </lineage>
</organism>
<dbReference type="SUPFAM" id="SSF54826">
    <property type="entry name" value="Enolase N-terminal domain-like"/>
    <property type="match status" value="1"/>
</dbReference>
<evidence type="ECO:0000256" key="2">
    <source>
        <dbReference type="ARBA" id="ARBA00022723"/>
    </source>
</evidence>
<sequence length="237" mass="27331">MKIDKIDLYPVSVPYKVIEKSSRVYRSGVSDIIIKITTDDGIVGWGEATRTASAKVIIESLEAMKPVLMNQDPWQNLKHEKNIYDEALWHWSAVTANLAYAGIDMALWDIYGKQVNKPIYQLLGGSLRDEVSYFYYLTWTDINDLIKQCQDGINKGYDVFYLKIGKDEVLEEEMVKVVREAIGPSKKIRLDTNMSWNIPQAKKLINKWHEKYTIDFFEAPVQIEPLTQMQELKSSIS</sequence>
<protein>
    <recommendedName>
        <fullName evidence="6">Mandelate racemase/muconate lactonizing enzyme C-terminal domain-containing protein</fullName>
    </recommendedName>
</protein>
<dbReference type="Gene3D" id="3.30.390.10">
    <property type="entry name" value="Enolase-like, N-terminal domain"/>
    <property type="match status" value="1"/>
</dbReference>